<organism evidence="1">
    <name type="scientific">Tanacetum cinerariifolium</name>
    <name type="common">Dalmatian daisy</name>
    <name type="synonym">Chrysanthemum cinerariifolium</name>
    <dbReference type="NCBI Taxonomy" id="118510"/>
    <lineage>
        <taxon>Eukaryota</taxon>
        <taxon>Viridiplantae</taxon>
        <taxon>Streptophyta</taxon>
        <taxon>Embryophyta</taxon>
        <taxon>Tracheophyta</taxon>
        <taxon>Spermatophyta</taxon>
        <taxon>Magnoliopsida</taxon>
        <taxon>eudicotyledons</taxon>
        <taxon>Gunneridae</taxon>
        <taxon>Pentapetalae</taxon>
        <taxon>asterids</taxon>
        <taxon>campanulids</taxon>
        <taxon>Asterales</taxon>
        <taxon>Asteraceae</taxon>
        <taxon>Asteroideae</taxon>
        <taxon>Anthemideae</taxon>
        <taxon>Anthemidinae</taxon>
        <taxon>Tanacetum</taxon>
    </lineage>
</organism>
<name>A0A699WYT9_TANCI</name>
<protein>
    <submittedName>
        <fullName evidence="1">Retrovirus-related Pol polyprotein from transposon TNT 1-94</fullName>
    </submittedName>
</protein>
<gene>
    <name evidence="1" type="ORF">Tci_924921</name>
</gene>
<reference evidence="1" key="1">
    <citation type="journal article" date="2019" name="Sci. Rep.">
        <title>Draft genome of Tanacetum cinerariifolium, the natural source of mosquito coil.</title>
        <authorList>
            <person name="Yamashiro T."/>
            <person name="Shiraishi A."/>
            <person name="Satake H."/>
            <person name="Nakayama K."/>
        </authorList>
    </citation>
    <scope>NUCLEOTIDE SEQUENCE</scope>
</reference>
<accession>A0A699WYT9</accession>
<dbReference type="AlphaFoldDB" id="A0A699WYT9"/>
<dbReference type="EMBL" id="BKCJ011788381">
    <property type="protein sequence ID" value="GFD52952.1"/>
    <property type="molecule type" value="Genomic_DNA"/>
</dbReference>
<sequence length="80" mass="8936">MSPFKPLLDKTDGQEKSTLNLLTSLVNHLLVSQSEVGLEVNDASASECLYVNFLSEMEPKKLIEALKKEGWIVAMQEELN</sequence>
<evidence type="ECO:0000313" key="1">
    <source>
        <dbReference type="EMBL" id="GFD52952.1"/>
    </source>
</evidence>
<proteinExistence type="predicted"/>
<comment type="caution">
    <text evidence="1">The sequence shown here is derived from an EMBL/GenBank/DDBJ whole genome shotgun (WGS) entry which is preliminary data.</text>
</comment>